<reference evidence="19 20" key="1">
    <citation type="journal article" date="2007" name="Science">
        <title>Sea anemone genome reveals ancestral eumetazoan gene repertoire and genomic organization.</title>
        <authorList>
            <person name="Putnam N.H."/>
            <person name="Srivastava M."/>
            <person name="Hellsten U."/>
            <person name="Dirks B."/>
            <person name="Chapman J."/>
            <person name="Salamov A."/>
            <person name="Terry A."/>
            <person name="Shapiro H."/>
            <person name="Lindquist E."/>
            <person name="Kapitonov V.V."/>
            <person name="Jurka J."/>
            <person name="Genikhovich G."/>
            <person name="Grigoriev I.V."/>
            <person name="Lucas S.M."/>
            <person name="Steele R.E."/>
            <person name="Finnerty J.R."/>
            <person name="Technau U."/>
            <person name="Martindale M.Q."/>
            <person name="Rokhsar D.S."/>
        </authorList>
    </citation>
    <scope>NUCLEOTIDE SEQUENCE [LARGE SCALE GENOMIC DNA]</scope>
    <source>
        <strain evidence="20">CH2 X CH6</strain>
    </source>
</reference>
<dbReference type="InterPro" id="IPR000719">
    <property type="entry name" value="Prot_kinase_dom"/>
</dbReference>
<dbReference type="InterPro" id="IPR017892">
    <property type="entry name" value="Pkinase_C"/>
</dbReference>
<evidence type="ECO:0000256" key="10">
    <source>
        <dbReference type="ARBA" id="ARBA00022840"/>
    </source>
</evidence>
<comment type="catalytic activity">
    <reaction evidence="12">
        <text>L-seryl-[protein] + ATP = O-phospho-L-seryl-[protein] + ADP + H(+)</text>
        <dbReference type="Rhea" id="RHEA:17989"/>
        <dbReference type="Rhea" id="RHEA-COMP:9863"/>
        <dbReference type="Rhea" id="RHEA-COMP:11604"/>
        <dbReference type="ChEBI" id="CHEBI:15378"/>
        <dbReference type="ChEBI" id="CHEBI:29999"/>
        <dbReference type="ChEBI" id="CHEBI:30616"/>
        <dbReference type="ChEBI" id="CHEBI:83421"/>
        <dbReference type="ChEBI" id="CHEBI:456216"/>
        <dbReference type="EC" id="2.7.11.1"/>
    </reaction>
</comment>
<dbReference type="OMA" id="VEMIYAF"/>
<comment type="catalytic activity">
    <reaction evidence="11">
        <text>L-threonyl-[protein] + ATP = O-phospho-L-threonyl-[protein] + ADP + H(+)</text>
        <dbReference type="Rhea" id="RHEA:46608"/>
        <dbReference type="Rhea" id="RHEA-COMP:11060"/>
        <dbReference type="Rhea" id="RHEA-COMP:11605"/>
        <dbReference type="ChEBI" id="CHEBI:15378"/>
        <dbReference type="ChEBI" id="CHEBI:30013"/>
        <dbReference type="ChEBI" id="CHEBI:30616"/>
        <dbReference type="ChEBI" id="CHEBI:61977"/>
        <dbReference type="ChEBI" id="CHEBI:456216"/>
        <dbReference type="EC" id="2.7.11.1"/>
    </reaction>
</comment>
<gene>
    <name evidence="19" type="ORF">NEMVEDRAFT_v1g111564</name>
</gene>
<dbReference type="Proteomes" id="UP000001593">
    <property type="component" value="Unassembled WGS sequence"/>
</dbReference>
<evidence type="ECO:0000313" key="20">
    <source>
        <dbReference type="Proteomes" id="UP000001593"/>
    </source>
</evidence>
<dbReference type="GO" id="GO:0004674">
    <property type="term" value="F:protein serine/threonine kinase activity"/>
    <property type="evidence" value="ECO:0000318"/>
    <property type="project" value="GO_Central"/>
</dbReference>
<dbReference type="PROSITE" id="PS00107">
    <property type="entry name" value="PROTEIN_KINASE_ATP"/>
    <property type="match status" value="2"/>
</dbReference>
<sequence length="749" mass="84586">ANLTEAQDEKVGIENFELLRVLGTGAYGKVFLARKRGGHHDGRLFAMKVLKKATIVQKAKTAEHTRTERQVLEAVRRCPFLVTLHWAFQTEAKLHLIMDYVNGGELFTHLYQREKFTEDEVRLYIGEIVVALDHLHQLGIIYRDIKLENILLDKDGHVVLTDFGLSKEFAAPNSGERAYSFCGTIEYMAPEVVKGGSRGHDKAVDWWSLGVLMYELLTGASPFTVDGEKNSQSEISKRILHNNPPMPHDLSAEAIDLLHKLLQKDPKKRLGAKGAHELKAHPFFKAFDWADLAEKRIPAPFKPRIRDELDVSNFSEEFTDMAPTYSPAAVPKTADRVFRGYSFVAPSIIFGENEFNQQPVQRKNEVNAVPVQRRPAQGLVDYASMFEGSHFFQNYRITSQVLGDGSFSTCRRCVHLRSGQEYAVKIISRRCDHTREVQSLKMCHGHPNIVTLYDVYQDEFHTYLVMELLAGGELLERIRKKKMFTESAASVIMRKIVSAVEFMHQRGVVHRDLKPENLLFVDNSEDAEIKIVDFGFACVKPEAQQLQTPCFTLSYAAPEVLDQTVSNSGYDESCDLWSLGVILYTMLSGQVPFQSSGSWYKSSTGFVMQRITQGDVRFDGQQWQSISPQAKDLIQGLLTVDPSQRLTVQEVLRHDWLRVETSLPHTPLVTPGILERGKKRTYVESALNVTYNAFNKAQRQGFTLMDVENAPLAKRRKLKKTTSSDSYSTTSTCSDLSNPGGVSPPSNNR</sequence>
<dbReference type="InterPro" id="IPR017441">
    <property type="entry name" value="Protein_kinase_ATP_BS"/>
</dbReference>
<keyword evidence="10 14" id="KW-0067">ATP-binding</keyword>
<dbReference type="HOGENOM" id="CLU_000288_58_0_1"/>
<feature type="binding site" evidence="14">
    <location>
        <begin position="402"/>
        <end position="410"/>
    </location>
    <ligand>
        <name>ATP</name>
        <dbReference type="ChEBI" id="CHEBI:30616"/>
    </ligand>
</feature>
<feature type="binding site" evidence="14 15">
    <location>
        <position position="48"/>
    </location>
    <ligand>
        <name>ATP</name>
        <dbReference type="ChEBI" id="CHEBI:30616"/>
    </ligand>
</feature>
<dbReference type="PROSITE" id="PS50011">
    <property type="entry name" value="PROTEIN_KINASE_DOM"/>
    <property type="match status" value="2"/>
</dbReference>
<dbReference type="PROSITE" id="PS00108">
    <property type="entry name" value="PROTEIN_KINASE_ST"/>
    <property type="match status" value="2"/>
</dbReference>
<proteinExistence type="inferred from homology"/>
<evidence type="ECO:0000256" key="8">
    <source>
        <dbReference type="ARBA" id="ARBA00022741"/>
    </source>
</evidence>
<feature type="compositionally biased region" description="Low complexity" evidence="16">
    <location>
        <begin position="721"/>
        <end position="737"/>
    </location>
</feature>
<keyword evidence="7" id="KW-0677">Repeat</keyword>
<dbReference type="InterPro" id="IPR011009">
    <property type="entry name" value="Kinase-like_dom_sf"/>
</dbReference>
<evidence type="ECO:0000256" key="16">
    <source>
        <dbReference type="SAM" id="MobiDB-lite"/>
    </source>
</evidence>
<evidence type="ECO:0000256" key="7">
    <source>
        <dbReference type="ARBA" id="ARBA00022737"/>
    </source>
</evidence>
<comment type="cofactor">
    <cofactor evidence="1">
        <name>Mg(2+)</name>
        <dbReference type="ChEBI" id="CHEBI:18420"/>
    </cofactor>
</comment>
<dbReference type="PROSITE" id="PS51285">
    <property type="entry name" value="AGC_KINASE_CTER"/>
    <property type="match status" value="1"/>
</dbReference>
<evidence type="ECO:0000256" key="14">
    <source>
        <dbReference type="PIRSR" id="PIRSR000606-51"/>
    </source>
</evidence>
<dbReference type="EMBL" id="DS469612">
    <property type="protein sequence ID" value="EDO39163.1"/>
    <property type="molecule type" value="Genomic_DNA"/>
</dbReference>
<keyword evidence="6" id="KW-0808">Transferase</keyword>
<name>A7SAZ2_NEMVE</name>
<evidence type="ECO:0000256" key="13">
    <source>
        <dbReference type="PIRSR" id="PIRSR000606-50"/>
    </source>
</evidence>
<dbReference type="GO" id="GO:0038202">
    <property type="term" value="P:TORC1 signaling"/>
    <property type="evidence" value="ECO:0000318"/>
    <property type="project" value="GO_Central"/>
</dbReference>
<dbReference type="GO" id="GO:0006355">
    <property type="term" value="P:regulation of DNA-templated transcription"/>
    <property type="evidence" value="ECO:0000318"/>
    <property type="project" value="GO_Central"/>
</dbReference>
<keyword evidence="8 14" id="KW-0547">Nucleotide-binding</keyword>
<keyword evidence="4" id="KW-0723">Serine/threonine-protein kinase</keyword>
<dbReference type="InterPro" id="IPR000961">
    <property type="entry name" value="AGC-kinase_C"/>
</dbReference>
<feature type="binding site" evidence="14">
    <location>
        <begin position="22"/>
        <end position="30"/>
    </location>
    <ligand>
        <name>ATP</name>
        <dbReference type="ChEBI" id="CHEBI:30616"/>
    </ligand>
</feature>
<evidence type="ECO:0000256" key="4">
    <source>
        <dbReference type="ARBA" id="ARBA00022527"/>
    </source>
</evidence>
<evidence type="ECO:0000259" key="17">
    <source>
        <dbReference type="PROSITE" id="PS50011"/>
    </source>
</evidence>
<feature type="active site" description="Proton acceptor" evidence="13">
    <location>
        <position position="512"/>
    </location>
</feature>
<dbReference type="KEGG" id="nve:5510776"/>
<evidence type="ECO:0000256" key="9">
    <source>
        <dbReference type="ARBA" id="ARBA00022777"/>
    </source>
</evidence>
<feature type="active site" description="Proton acceptor" evidence="13">
    <location>
        <position position="144"/>
    </location>
</feature>
<feature type="domain" description="Protein kinase" evidence="17">
    <location>
        <begin position="396"/>
        <end position="657"/>
    </location>
</feature>
<dbReference type="FunFam" id="1.10.510.10:FF:001532">
    <property type="entry name" value="Ribosomal protein S6 kinase"/>
    <property type="match status" value="1"/>
</dbReference>
<protein>
    <recommendedName>
        <fullName evidence="3">non-specific serine/threonine protein kinase</fullName>
        <ecNumber evidence="3">2.7.11.1</ecNumber>
    </recommendedName>
</protein>
<organism evidence="19 20">
    <name type="scientific">Nematostella vectensis</name>
    <name type="common">Starlet sea anemone</name>
    <dbReference type="NCBI Taxonomy" id="45351"/>
    <lineage>
        <taxon>Eukaryota</taxon>
        <taxon>Metazoa</taxon>
        <taxon>Cnidaria</taxon>
        <taxon>Anthozoa</taxon>
        <taxon>Hexacorallia</taxon>
        <taxon>Actiniaria</taxon>
        <taxon>Edwardsiidae</taxon>
        <taxon>Nematostella</taxon>
    </lineage>
</organism>
<keyword evidence="5" id="KW-0597">Phosphoprotein</keyword>
<evidence type="ECO:0000256" key="12">
    <source>
        <dbReference type="ARBA" id="ARBA00048679"/>
    </source>
</evidence>
<evidence type="ECO:0000256" key="5">
    <source>
        <dbReference type="ARBA" id="ARBA00022553"/>
    </source>
</evidence>
<feature type="domain" description="AGC-kinase C-terminal" evidence="18">
    <location>
        <begin position="285"/>
        <end position="353"/>
    </location>
</feature>
<dbReference type="OrthoDB" id="6764942at2759"/>
<dbReference type="InParanoid" id="A7SAZ2"/>
<dbReference type="PANTHER" id="PTHR24351">
    <property type="entry name" value="RIBOSOMAL PROTEIN S6 KINASE"/>
    <property type="match status" value="1"/>
</dbReference>
<dbReference type="GO" id="GO:0005737">
    <property type="term" value="C:cytoplasm"/>
    <property type="evidence" value="ECO:0000318"/>
    <property type="project" value="GO_Central"/>
</dbReference>
<evidence type="ECO:0000259" key="18">
    <source>
        <dbReference type="PROSITE" id="PS51285"/>
    </source>
</evidence>
<dbReference type="eggNOG" id="KOG0603">
    <property type="taxonomic scope" value="Eukaryota"/>
</dbReference>
<dbReference type="CDD" id="cd05583">
    <property type="entry name" value="STKc_MSK_N"/>
    <property type="match status" value="1"/>
</dbReference>
<dbReference type="SUPFAM" id="SSF56112">
    <property type="entry name" value="Protein kinase-like (PK-like)"/>
    <property type="match status" value="2"/>
</dbReference>
<dbReference type="EC" id="2.7.11.1" evidence="3"/>
<evidence type="ECO:0000256" key="15">
    <source>
        <dbReference type="PROSITE-ProRule" id="PRU10141"/>
    </source>
</evidence>
<dbReference type="GO" id="GO:0005654">
    <property type="term" value="C:nucleoplasm"/>
    <property type="evidence" value="ECO:0000318"/>
    <property type="project" value="GO_Central"/>
</dbReference>
<comment type="similarity">
    <text evidence="2">Belongs to the protein kinase superfamily. AGC Ser/Thr protein kinase family. S6 kinase subfamily.</text>
</comment>
<dbReference type="Gene3D" id="3.30.200.20">
    <property type="entry name" value="Phosphorylase Kinase, domain 1"/>
    <property type="match status" value="2"/>
</dbReference>
<feature type="non-terminal residue" evidence="19">
    <location>
        <position position="749"/>
    </location>
</feature>
<evidence type="ECO:0000313" key="19">
    <source>
        <dbReference type="EMBL" id="EDO39163.1"/>
    </source>
</evidence>
<dbReference type="Pfam" id="PF00069">
    <property type="entry name" value="Pkinase"/>
    <property type="match status" value="2"/>
</dbReference>
<dbReference type="GO" id="GO:0000287">
    <property type="term" value="F:magnesium ion binding"/>
    <property type="evidence" value="ECO:0007669"/>
    <property type="project" value="InterPro"/>
</dbReference>
<accession>A7SAZ2</accession>
<evidence type="ECO:0000256" key="3">
    <source>
        <dbReference type="ARBA" id="ARBA00012513"/>
    </source>
</evidence>
<evidence type="ECO:0000256" key="11">
    <source>
        <dbReference type="ARBA" id="ARBA00047899"/>
    </source>
</evidence>
<dbReference type="PhylomeDB" id="A7SAZ2"/>
<dbReference type="InterPro" id="IPR008271">
    <property type="entry name" value="Ser/Thr_kinase_AS"/>
</dbReference>
<dbReference type="FunFam" id="1.10.510.10:FF:000109">
    <property type="entry name" value="Ribosomal protein S6 kinase"/>
    <property type="match status" value="1"/>
</dbReference>
<dbReference type="Pfam" id="PF00433">
    <property type="entry name" value="Pkinase_C"/>
    <property type="match status" value="1"/>
</dbReference>
<dbReference type="Gene3D" id="1.10.510.10">
    <property type="entry name" value="Transferase(Phosphotransferase) domain 1"/>
    <property type="match status" value="2"/>
</dbReference>
<keyword evidence="20" id="KW-1185">Reference proteome</keyword>
<feature type="domain" description="Protein kinase" evidence="17">
    <location>
        <begin position="16"/>
        <end position="284"/>
    </location>
</feature>
<dbReference type="PIRSF" id="PIRSF000606">
    <property type="entry name" value="Ribsml_S6_kin_2"/>
    <property type="match status" value="1"/>
</dbReference>
<evidence type="ECO:0000256" key="6">
    <source>
        <dbReference type="ARBA" id="ARBA00022679"/>
    </source>
</evidence>
<evidence type="ECO:0000256" key="1">
    <source>
        <dbReference type="ARBA" id="ARBA00001946"/>
    </source>
</evidence>
<keyword evidence="9" id="KW-0418">Kinase</keyword>
<evidence type="ECO:0000256" key="2">
    <source>
        <dbReference type="ARBA" id="ARBA00009804"/>
    </source>
</evidence>
<dbReference type="STRING" id="45351.A7SAZ2"/>
<dbReference type="AlphaFoldDB" id="A7SAZ2"/>
<dbReference type="FunFam" id="3.30.200.20:FF:000686">
    <property type="entry name" value="Ribosomal protein S6 kinase"/>
    <property type="match status" value="1"/>
</dbReference>
<dbReference type="SMART" id="SM00220">
    <property type="entry name" value="S_TKc"/>
    <property type="match status" value="2"/>
</dbReference>
<dbReference type="GO" id="GO:0005524">
    <property type="term" value="F:ATP binding"/>
    <property type="evidence" value="ECO:0007669"/>
    <property type="project" value="UniProtKB-UniRule"/>
</dbReference>
<feature type="region of interest" description="Disordered" evidence="16">
    <location>
        <begin position="715"/>
        <end position="749"/>
    </location>
</feature>
<dbReference type="FunCoup" id="A7SAZ2">
    <property type="interactions" value="232"/>
</dbReference>
<dbReference type="CDD" id="cd14092">
    <property type="entry name" value="STKc_MSK_C"/>
    <property type="match status" value="1"/>
</dbReference>
<dbReference type="InterPro" id="IPR016239">
    <property type="entry name" value="Ribosomal_S6_kinase_II"/>
</dbReference>
<dbReference type="SMART" id="SM00133">
    <property type="entry name" value="S_TK_X"/>
    <property type="match status" value="1"/>
</dbReference>
<feature type="binding site" evidence="14 15">
    <location>
        <position position="425"/>
    </location>
    <ligand>
        <name>ATP</name>
        <dbReference type="ChEBI" id="CHEBI:30616"/>
    </ligand>
</feature>